<dbReference type="PANTHER" id="PTHR24373">
    <property type="entry name" value="SLIT RELATED LEUCINE-RICH REPEAT NEURONAL PROTEIN"/>
    <property type="match status" value="1"/>
</dbReference>
<dbReference type="VEuPathDB" id="FungiDB:AeMF1_012417"/>
<evidence type="ECO:0000256" key="2">
    <source>
        <dbReference type="SAM" id="Phobius"/>
    </source>
</evidence>
<keyword evidence="2" id="KW-0472">Membrane</keyword>
<accession>A0A6G0X0T2</accession>
<organism evidence="4 5">
    <name type="scientific">Aphanomyces euteiches</name>
    <dbReference type="NCBI Taxonomy" id="100861"/>
    <lineage>
        <taxon>Eukaryota</taxon>
        <taxon>Sar</taxon>
        <taxon>Stramenopiles</taxon>
        <taxon>Oomycota</taxon>
        <taxon>Saprolegniomycetes</taxon>
        <taxon>Saprolegniales</taxon>
        <taxon>Verrucalvaceae</taxon>
        <taxon>Aphanomyces</taxon>
    </lineage>
</organism>
<name>A0A6G0X0T2_9STRA</name>
<comment type="caution">
    <text evidence="4">The sequence shown here is derived from an EMBL/GenBank/DDBJ whole genome shotgun (WGS) entry which is preliminary data.</text>
</comment>
<dbReference type="InterPro" id="IPR050328">
    <property type="entry name" value="Dev_Immune_Receptor"/>
</dbReference>
<keyword evidence="1 3" id="KW-0732">Signal</keyword>
<dbReference type="EMBL" id="VJMJ01000122">
    <property type="protein sequence ID" value="KAF0733482.1"/>
    <property type="molecule type" value="Genomic_DNA"/>
</dbReference>
<dbReference type="Gene3D" id="3.80.10.10">
    <property type="entry name" value="Ribonuclease Inhibitor"/>
    <property type="match status" value="2"/>
</dbReference>
<dbReference type="PROSITE" id="PS51450">
    <property type="entry name" value="LRR"/>
    <property type="match status" value="1"/>
</dbReference>
<dbReference type="PANTHER" id="PTHR24373:SF275">
    <property type="entry name" value="TIR DOMAIN-CONTAINING PROTEIN"/>
    <property type="match status" value="1"/>
</dbReference>
<feature type="chain" id="PRO_5026281483" description="Leucine-rich repeat-containing N-terminal plant-type domain-containing protein" evidence="3">
    <location>
        <begin position="21"/>
        <end position="317"/>
    </location>
</feature>
<dbReference type="Pfam" id="PF13855">
    <property type="entry name" value="LRR_8"/>
    <property type="match status" value="1"/>
</dbReference>
<feature type="signal peptide" evidence="3">
    <location>
        <begin position="1"/>
        <end position="20"/>
    </location>
</feature>
<protein>
    <recommendedName>
        <fullName evidence="6">Leucine-rich repeat-containing N-terminal plant-type domain-containing protein</fullName>
    </recommendedName>
</protein>
<reference evidence="4 5" key="1">
    <citation type="submission" date="2019-07" db="EMBL/GenBank/DDBJ databases">
        <title>Genomics analysis of Aphanomyces spp. identifies a new class of oomycete effector associated with host adaptation.</title>
        <authorList>
            <person name="Gaulin E."/>
        </authorList>
    </citation>
    <scope>NUCLEOTIDE SEQUENCE [LARGE SCALE GENOMIC DNA]</scope>
    <source>
        <strain evidence="4 5">ATCC 201684</strain>
    </source>
</reference>
<evidence type="ECO:0000256" key="3">
    <source>
        <dbReference type="SAM" id="SignalP"/>
    </source>
</evidence>
<evidence type="ECO:0000313" key="5">
    <source>
        <dbReference type="Proteomes" id="UP000481153"/>
    </source>
</evidence>
<keyword evidence="2" id="KW-1133">Transmembrane helix</keyword>
<keyword evidence="2" id="KW-0812">Transmembrane</keyword>
<feature type="transmembrane region" description="Helical" evidence="2">
    <location>
        <begin position="250"/>
        <end position="271"/>
    </location>
</feature>
<evidence type="ECO:0000256" key="1">
    <source>
        <dbReference type="ARBA" id="ARBA00022729"/>
    </source>
</evidence>
<dbReference type="AlphaFoldDB" id="A0A6G0X0T2"/>
<dbReference type="SUPFAM" id="SSF52058">
    <property type="entry name" value="L domain-like"/>
    <property type="match status" value="1"/>
</dbReference>
<evidence type="ECO:0008006" key="6">
    <source>
        <dbReference type="Google" id="ProtNLM"/>
    </source>
</evidence>
<dbReference type="InterPro" id="IPR001611">
    <property type="entry name" value="Leu-rich_rpt"/>
</dbReference>
<proteinExistence type="predicted"/>
<dbReference type="InterPro" id="IPR032675">
    <property type="entry name" value="LRR_dom_sf"/>
</dbReference>
<sequence length="317" mass="34728">MKAFRSIFVGVAAMALQAAAVSMTLLRGCPVNSTQNTSVIEATRSVCLRGANGGVVRVEYNGTSVNLSNQGISKVEGIPKDLVSIDLSSNNIYSLTNELNDSNLQNINLSNNQLSFVSSIAFPPSVKNLDLSLNNLQTIEINWAGLTQLSFLNLSWCNIIYIDKPVFPTSLWILDLSNNQVRLADLSSATYQFLTTRRVMYSLDSLHTQALVSTCTDVGNPKTLDKGVVCVFDGSRESIQTGLMASLRRLTIISLVITVVIILGFLILHWYRRRNGLDGGSLRDRTEKTLTSSACESYAEPIQYRESLTPIAVPSRP</sequence>
<keyword evidence="5" id="KW-1185">Reference proteome</keyword>
<dbReference type="Proteomes" id="UP000481153">
    <property type="component" value="Unassembled WGS sequence"/>
</dbReference>
<evidence type="ECO:0000313" key="4">
    <source>
        <dbReference type="EMBL" id="KAF0733482.1"/>
    </source>
</evidence>
<gene>
    <name evidence="4" type="ORF">Ae201684_009722</name>
</gene>